<dbReference type="PANTHER" id="PTHR34475">
    <property type="match status" value="1"/>
</dbReference>
<dbReference type="InterPro" id="IPR050400">
    <property type="entry name" value="Bact_Cytoskel_RodZ"/>
</dbReference>
<dbReference type="AlphaFoldDB" id="E2ZD07"/>
<dbReference type="GO" id="GO:0003677">
    <property type="term" value="F:DNA binding"/>
    <property type="evidence" value="ECO:0007669"/>
    <property type="project" value="InterPro"/>
</dbReference>
<dbReference type="PANTHER" id="PTHR34475:SF1">
    <property type="entry name" value="CYTOSKELETON PROTEIN RODZ"/>
    <property type="match status" value="1"/>
</dbReference>
<gene>
    <name evidence="2" type="ORF">HMPREF9429_01111</name>
</gene>
<reference evidence="2 3" key="1">
    <citation type="submission" date="2010-08" db="EMBL/GenBank/DDBJ databases">
        <authorList>
            <person name="Weinstock G."/>
            <person name="Sodergren E."/>
            <person name="Clifton S."/>
            <person name="Fulton L."/>
            <person name="Fulton B."/>
            <person name="Courtney L."/>
            <person name="Fronick C."/>
            <person name="Harrison M."/>
            <person name="Strong C."/>
            <person name="Farmer C."/>
            <person name="Delahaunty K."/>
            <person name="Markovic C."/>
            <person name="Hall O."/>
            <person name="Minx P."/>
            <person name="Tomlinson C."/>
            <person name="Mitreva M."/>
            <person name="Hou S."/>
            <person name="Chen J."/>
            <person name="Wollam A."/>
            <person name="Pepin K.H."/>
            <person name="Johnson M."/>
            <person name="Bhonagiri V."/>
            <person name="Zhang X."/>
            <person name="Suruliraj S."/>
            <person name="Warren W."/>
            <person name="Chinwalla A."/>
            <person name="Mardis E.R."/>
            <person name="Wilson R.K."/>
        </authorList>
    </citation>
    <scope>NUCLEOTIDE SEQUENCE [LARGE SCALE GENOMIC DNA]</scope>
    <source>
        <strain evidence="2 3">F0359</strain>
    </source>
</reference>
<name>E2ZD07_9FIRM</name>
<dbReference type="Proteomes" id="UP000003195">
    <property type="component" value="Unassembled WGS sequence"/>
</dbReference>
<evidence type="ECO:0000313" key="3">
    <source>
        <dbReference type="Proteomes" id="UP000003195"/>
    </source>
</evidence>
<dbReference type="EMBL" id="AECS01000037">
    <property type="protein sequence ID" value="EFQ03928.1"/>
    <property type="molecule type" value="Genomic_DNA"/>
</dbReference>
<keyword evidence="1" id="KW-0472">Membrane</keyword>
<comment type="caution">
    <text evidence="2">The sequence shown here is derived from an EMBL/GenBank/DDBJ whole genome shotgun (WGS) entry which is preliminary data.</text>
</comment>
<feature type="transmembrane region" description="Helical" evidence="1">
    <location>
        <begin position="96"/>
        <end position="118"/>
    </location>
</feature>
<keyword evidence="1" id="KW-0812">Transmembrane</keyword>
<protein>
    <recommendedName>
        <fullName evidence="4">Helix-turn-helix domain-containing protein</fullName>
    </recommendedName>
</protein>
<dbReference type="STRING" id="706434.HMPREF9429_01111"/>
<evidence type="ECO:0008006" key="4">
    <source>
        <dbReference type="Google" id="ProtNLM"/>
    </source>
</evidence>
<accession>E2ZD07</accession>
<evidence type="ECO:0000313" key="2">
    <source>
        <dbReference type="EMBL" id="EFQ03928.1"/>
    </source>
</evidence>
<keyword evidence="3" id="KW-1185">Reference proteome</keyword>
<sequence>MRTERETQGRTLTEVSKAVYIKTKYLSALEEENFAVIPGEVYVKGFIRAYASYLGMDGEELVAQYDGPSEPVLLQKAAPTAVESGKGRRRRRRKTVSWPEITIIVGVILFILLIVWLIV</sequence>
<organism evidence="2 3">
    <name type="scientific">Megasphaera micronuciformis F0359</name>
    <dbReference type="NCBI Taxonomy" id="706434"/>
    <lineage>
        <taxon>Bacteria</taxon>
        <taxon>Bacillati</taxon>
        <taxon>Bacillota</taxon>
        <taxon>Negativicutes</taxon>
        <taxon>Veillonellales</taxon>
        <taxon>Veillonellaceae</taxon>
        <taxon>Megasphaera</taxon>
    </lineage>
</organism>
<dbReference type="OrthoDB" id="9797543at2"/>
<dbReference type="Gene3D" id="1.10.260.40">
    <property type="entry name" value="lambda repressor-like DNA-binding domains"/>
    <property type="match status" value="1"/>
</dbReference>
<dbReference type="HOGENOM" id="CLU_156525_0_0_9"/>
<dbReference type="InterPro" id="IPR010982">
    <property type="entry name" value="Lambda_DNA-bd_dom_sf"/>
</dbReference>
<proteinExistence type="predicted"/>
<evidence type="ECO:0000256" key="1">
    <source>
        <dbReference type="SAM" id="Phobius"/>
    </source>
</evidence>
<dbReference type="eggNOG" id="COG1426">
    <property type="taxonomic scope" value="Bacteria"/>
</dbReference>
<keyword evidence="1" id="KW-1133">Transmembrane helix</keyword>
<dbReference type="Pfam" id="PF13413">
    <property type="entry name" value="HTH_25"/>
    <property type="match status" value="1"/>
</dbReference>